<reference evidence="2" key="1">
    <citation type="journal article" date="2019" name="Int. J. Syst. Evol. Microbiol.">
        <title>The Global Catalogue of Microorganisms (GCM) 10K type strain sequencing project: providing services to taxonomists for standard genome sequencing and annotation.</title>
        <authorList>
            <consortium name="The Broad Institute Genomics Platform"/>
            <consortium name="The Broad Institute Genome Sequencing Center for Infectious Disease"/>
            <person name="Wu L."/>
            <person name="Ma J."/>
        </authorList>
    </citation>
    <scope>NUCLEOTIDE SEQUENCE [LARGE SCALE GENOMIC DNA]</scope>
    <source>
        <strain evidence="2">JCM 10649</strain>
    </source>
</reference>
<protein>
    <submittedName>
        <fullName evidence="1">Uncharacterized protein</fullName>
    </submittedName>
</protein>
<sequence>MTDQNGLLSINVSGQYTLRGFAEAIGPSFHTVRTYRWVAEGPAPGGVSPKVHRILASAPDAYELIKSPPVNERTGRGEWSGDAAKN</sequence>
<organism evidence="1 2">
    <name type="scientific">Streptomyces stramineus</name>
    <dbReference type="NCBI Taxonomy" id="173861"/>
    <lineage>
        <taxon>Bacteria</taxon>
        <taxon>Bacillati</taxon>
        <taxon>Actinomycetota</taxon>
        <taxon>Actinomycetes</taxon>
        <taxon>Kitasatosporales</taxon>
        <taxon>Streptomycetaceae</taxon>
        <taxon>Streptomyces</taxon>
    </lineage>
</organism>
<dbReference type="Pfam" id="PF19691">
    <property type="entry name" value="DUF6192"/>
    <property type="match status" value="1"/>
</dbReference>
<evidence type="ECO:0000313" key="1">
    <source>
        <dbReference type="EMBL" id="GAA0443573.1"/>
    </source>
</evidence>
<gene>
    <name evidence="1" type="ORF">GCM10009544_03010</name>
</gene>
<accession>A0ABP3J692</accession>
<dbReference type="Proteomes" id="UP001499895">
    <property type="component" value="Unassembled WGS sequence"/>
</dbReference>
<keyword evidence="2" id="KW-1185">Reference proteome</keyword>
<dbReference type="RefSeq" id="WP_344084115.1">
    <property type="nucleotide sequence ID" value="NZ_BAAAHB010000001.1"/>
</dbReference>
<proteinExistence type="predicted"/>
<name>A0ABP3J692_9ACTN</name>
<dbReference type="EMBL" id="BAAAHB010000001">
    <property type="protein sequence ID" value="GAA0443573.1"/>
    <property type="molecule type" value="Genomic_DNA"/>
</dbReference>
<comment type="caution">
    <text evidence="1">The sequence shown here is derived from an EMBL/GenBank/DDBJ whole genome shotgun (WGS) entry which is preliminary data.</text>
</comment>
<evidence type="ECO:0000313" key="2">
    <source>
        <dbReference type="Proteomes" id="UP001499895"/>
    </source>
</evidence>
<dbReference type="InterPro" id="IPR045683">
    <property type="entry name" value="DUF6192"/>
</dbReference>